<accession>A0A7M3V9E6</accession>
<protein>
    <submittedName>
        <fullName evidence="2">Type II secretion system protein</fullName>
    </submittedName>
</protein>
<dbReference type="Proteomes" id="UP000593910">
    <property type="component" value="Chromosome"/>
</dbReference>
<dbReference type="SUPFAM" id="SSF54523">
    <property type="entry name" value="Pili subunits"/>
    <property type="match status" value="1"/>
</dbReference>
<gene>
    <name evidence="2" type="ORF">FJR03_00925</name>
</gene>
<keyword evidence="1" id="KW-0732">Signal</keyword>
<reference evidence="2 3" key="1">
    <citation type="submission" date="2019-06" db="EMBL/GenBank/DDBJ databases">
        <title>Sulfurimonas gotlandica sp. nov., a chemoautotrophic and psychrotolerant epsilonproteobacterium isolated from a pelagic redoxcline, and an emended description of the genus Sulfurimonas.</title>
        <authorList>
            <person name="Wang S."/>
            <person name="Jiang L."/>
            <person name="Shao Z."/>
        </authorList>
    </citation>
    <scope>NUCLEOTIDE SEQUENCE [LARGE SCALE GENOMIC DNA]</scope>
    <source>
        <strain evidence="2 3">B2</strain>
    </source>
</reference>
<dbReference type="AlphaFoldDB" id="A0A7M3V9E6"/>
<dbReference type="InterPro" id="IPR045584">
    <property type="entry name" value="Pilin-like"/>
</dbReference>
<organism evidence="2 3">
    <name type="scientific">Sulfurimonas marina</name>
    <dbReference type="NCBI Taxonomy" id="2590551"/>
    <lineage>
        <taxon>Bacteria</taxon>
        <taxon>Pseudomonadati</taxon>
        <taxon>Campylobacterota</taxon>
        <taxon>Epsilonproteobacteria</taxon>
        <taxon>Campylobacterales</taxon>
        <taxon>Sulfurimonadaceae</taxon>
        <taxon>Sulfurimonas</taxon>
    </lineage>
</organism>
<dbReference type="RefSeq" id="WP_193113807.1">
    <property type="nucleotide sequence ID" value="NZ_CP041165.1"/>
</dbReference>
<dbReference type="KEGG" id="smax:FJR03_00925"/>
<evidence type="ECO:0000313" key="2">
    <source>
        <dbReference type="EMBL" id="QOP40379.1"/>
    </source>
</evidence>
<evidence type="ECO:0000313" key="3">
    <source>
        <dbReference type="Proteomes" id="UP000593910"/>
    </source>
</evidence>
<name>A0A7M3V9E6_9BACT</name>
<feature type="signal peptide" evidence="1">
    <location>
        <begin position="1"/>
        <end position="23"/>
    </location>
</feature>
<sequence length="145" mass="15786">MIIIVGILSAVALPTFLSVSKQAKETVINGFVGTLNRTVGPVKWNVSVEDGKEGSVKDGTYNITSADIIFPSSFSTFIVDLTKCVDANATSSTQFPSNAARTTDNKYEIICRDGDKSTAPRFWYWEYGSKVTPTVADVNDSIIKY</sequence>
<dbReference type="Gene3D" id="3.30.700.10">
    <property type="entry name" value="Glycoprotein, Type 4 Pilin"/>
    <property type="match status" value="1"/>
</dbReference>
<feature type="chain" id="PRO_5032375308" evidence="1">
    <location>
        <begin position="24"/>
        <end position="145"/>
    </location>
</feature>
<keyword evidence="3" id="KW-1185">Reference proteome</keyword>
<dbReference type="EMBL" id="CP041165">
    <property type="protein sequence ID" value="QOP40379.1"/>
    <property type="molecule type" value="Genomic_DNA"/>
</dbReference>
<proteinExistence type="predicted"/>
<evidence type="ECO:0000256" key="1">
    <source>
        <dbReference type="SAM" id="SignalP"/>
    </source>
</evidence>